<comment type="caution">
    <text evidence="1">The sequence shown here is derived from an EMBL/GenBank/DDBJ whole genome shotgun (WGS) entry which is preliminary data.</text>
</comment>
<keyword evidence="2" id="KW-1185">Reference proteome</keyword>
<accession>A0AAE0FCW0</accession>
<sequence>SVIFRVLPFALDGVVHRVDACHLSSAKWSNLWAPVTSQALNGPTWIYRAGQECVDSCVAQLESGNWPGEHWSHAFLLGHSFVALAQLDMLEGALAEDVHDTLIQTGLTWKAIFRHSVILERPPEWLGRLLRLLERTLHYHLPYPDVDLGGQDDEVAYTIPSQMPTTGVPVIAPASQ</sequence>
<gene>
    <name evidence="1" type="ORF">CYMTET_33514</name>
</gene>
<proteinExistence type="predicted"/>
<evidence type="ECO:0000313" key="1">
    <source>
        <dbReference type="EMBL" id="KAK3257396.1"/>
    </source>
</evidence>
<reference evidence="1 2" key="1">
    <citation type="journal article" date="2015" name="Genome Biol. Evol.">
        <title>Comparative Genomics of a Bacterivorous Green Alga Reveals Evolutionary Causalities and Consequences of Phago-Mixotrophic Mode of Nutrition.</title>
        <authorList>
            <person name="Burns J.A."/>
            <person name="Paasch A."/>
            <person name="Narechania A."/>
            <person name="Kim E."/>
        </authorList>
    </citation>
    <scope>NUCLEOTIDE SEQUENCE [LARGE SCALE GENOMIC DNA]</scope>
    <source>
        <strain evidence="1 2">PLY_AMNH</strain>
    </source>
</reference>
<feature type="non-terminal residue" evidence="1">
    <location>
        <position position="1"/>
    </location>
</feature>
<organism evidence="1 2">
    <name type="scientific">Cymbomonas tetramitiformis</name>
    <dbReference type="NCBI Taxonomy" id="36881"/>
    <lineage>
        <taxon>Eukaryota</taxon>
        <taxon>Viridiplantae</taxon>
        <taxon>Chlorophyta</taxon>
        <taxon>Pyramimonadophyceae</taxon>
        <taxon>Pyramimonadales</taxon>
        <taxon>Pyramimonadaceae</taxon>
        <taxon>Cymbomonas</taxon>
    </lineage>
</organism>
<evidence type="ECO:0000313" key="2">
    <source>
        <dbReference type="Proteomes" id="UP001190700"/>
    </source>
</evidence>
<dbReference type="Proteomes" id="UP001190700">
    <property type="component" value="Unassembled WGS sequence"/>
</dbReference>
<dbReference type="AlphaFoldDB" id="A0AAE0FCW0"/>
<protein>
    <submittedName>
        <fullName evidence="1">Uncharacterized protein</fullName>
    </submittedName>
</protein>
<feature type="non-terminal residue" evidence="1">
    <location>
        <position position="176"/>
    </location>
</feature>
<name>A0AAE0FCW0_9CHLO</name>
<dbReference type="EMBL" id="LGRX02020555">
    <property type="protein sequence ID" value="KAK3257396.1"/>
    <property type="molecule type" value="Genomic_DNA"/>
</dbReference>